<dbReference type="EMBL" id="JAVHNQ010000004">
    <property type="protein sequence ID" value="KAK6350297.1"/>
    <property type="molecule type" value="Genomic_DNA"/>
</dbReference>
<feature type="compositionally biased region" description="Low complexity" evidence="5">
    <location>
        <begin position="279"/>
        <end position="289"/>
    </location>
</feature>
<feature type="transmembrane region" description="Helical" evidence="6">
    <location>
        <begin position="464"/>
        <end position="487"/>
    </location>
</feature>
<evidence type="ECO:0000259" key="7">
    <source>
        <dbReference type="PROSITE" id="PS50850"/>
    </source>
</evidence>
<protein>
    <recommendedName>
        <fullName evidence="7">Major facilitator superfamily (MFS) profile domain-containing protein</fullName>
    </recommendedName>
</protein>
<proteinExistence type="predicted"/>
<feature type="transmembrane region" description="Helical" evidence="6">
    <location>
        <begin position="375"/>
        <end position="394"/>
    </location>
</feature>
<feature type="transmembrane region" description="Helical" evidence="6">
    <location>
        <begin position="142"/>
        <end position="164"/>
    </location>
</feature>
<accession>A0AAV9UXY6</accession>
<dbReference type="GO" id="GO:0022857">
    <property type="term" value="F:transmembrane transporter activity"/>
    <property type="evidence" value="ECO:0007669"/>
    <property type="project" value="InterPro"/>
</dbReference>
<comment type="subcellular location">
    <subcellularLocation>
        <location evidence="1">Membrane</location>
        <topology evidence="1">Multi-pass membrane protein</topology>
    </subcellularLocation>
</comment>
<feature type="transmembrane region" description="Helical" evidence="6">
    <location>
        <begin position="40"/>
        <end position="57"/>
    </location>
</feature>
<dbReference type="PROSITE" id="PS50850">
    <property type="entry name" value="MFS"/>
    <property type="match status" value="1"/>
</dbReference>
<keyword evidence="9" id="KW-1185">Reference proteome</keyword>
<keyword evidence="3 6" id="KW-1133">Transmembrane helix</keyword>
<feature type="region of interest" description="Disordered" evidence="5">
    <location>
        <begin position="1"/>
        <end position="32"/>
    </location>
</feature>
<evidence type="ECO:0000256" key="6">
    <source>
        <dbReference type="SAM" id="Phobius"/>
    </source>
</evidence>
<comment type="caution">
    <text evidence="8">The sequence shown here is derived from an EMBL/GenBank/DDBJ whole genome shotgun (WGS) entry which is preliminary data.</text>
</comment>
<feature type="transmembrane region" description="Helical" evidence="6">
    <location>
        <begin position="499"/>
        <end position="521"/>
    </location>
</feature>
<feature type="transmembrane region" description="Helical" evidence="6">
    <location>
        <begin position="237"/>
        <end position="257"/>
    </location>
</feature>
<evidence type="ECO:0000256" key="3">
    <source>
        <dbReference type="ARBA" id="ARBA00022989"/>
    </source>
</evidence>
<dbReference type="AlphaFoldDB" id="A0AAV9UXY6"/>
<evidence type="ECO:0000313" key="8">
    <source>
        <dbReference type="EMBL" id="KAK6350297.1"/>
    </source>
</evidence>
<feature type="compositionally biased region" description="Basic and acidic residues" evidence="5">
    <location>
        <begin position="1"/>
        <end position="11"/>
    </location>
</feature>
<dbReference type="Proteomes" id="UP001375240">
    <property type="component" value="Unassembled WGS sequence"/>
</dbReference>
<feature type="domain" description="Major facilitator superfamily (MFS) profile" evidence="7">
    <location>
        <begin position="330"/>
        <end position="541"/>
    </location>
</feature>
<keyword evidence="4 6" id="KW-0472">Membrane</keyword>
<feature type="transmembrane region" description="Helical" evidence="6">
    <location>
        <begin position="331"/>
        <end position="355"/>
    </location>
</feature>
<evidence type="ECO:0000313" key="9">
    <source>
        <dbReference type="Proteomes" id="UP001375240"/>
    </source>
</evidence>
<reference evidence="8 9" key="1">
    <citation type="submission" date="2019-10" db="EMBL/GenBank/DDBJ databases">
        <authorList>
            <person name="Palmer J.M."/>
        </authorList>
    </citation>
    <scope>NUCLEOTIDE SEQUENCE [LARGE SCALE GENOMIC DNA]</scope>
    <source>
        <strain evidence="8 9">TWF696</strain>
    </source>
</reference>
<dbReference type="PANTHER" id="PTHR23507:SF1">
    <property type="entry name" value="FI18259P1-RELATED"/>
    <property type="match status" value="1"/>
</dbReference>
<dbReference type="InterPro" id="IPR036259">
    <property type="entry name" value="MFS_trans_sf"/>
</dbReference>
<sequence length="541" mass="58612">MDRDRQGEREPLLQPQTDGHVDGGDSEAGGGCVQTTNRKALPIIILAITIMFIFNVGNQFITSPQVRIYEDIICRKYYDSHGERLYPVGEPIPEEKCKIAPVESELALIRGLEPVFDAIPSLLAAIPMGMLADNPKVGRKPVILAALLGSMAQLVWTTAVTWFSDTLPLRLVWTGSFFLITGGSEVTNAILYTMIIDITTPSELASTFFMMQLVGGWLPLLFGPPVTSAMMIKKGNWLPVFIGIFLSFTGFVLLCFAPETMHIRNRHPKDSTSEDVNHAASSSTSSAAVTVETFETSSDAGPMNQKLRARAKERIREFIESSSFVFHSPHLIILICSLMMNTVTAMRAMEMVLYYASARYNISIAKVNLLNTVNAAVSISILSALPLASAFLTGKLGFSSQRKDLLIAKVSVMLYAIGWAGVGFAPTLACAIAALVIITFGSGFGGSVRSLAASYVEPHHQARLASFTAIMIALGNFVGAPALAGLYRLGLSMGDSRWYGLPFLGLASVFVIISSALWLVLRLPEDGEPVIEDDTSSENIN</sequence>
<feature type="transmembrane region" description="Helical" evidence="6">
    <location>
        <begin position="204"/>
        <end position="222"/>
    </location>
</feature>
<dbReference type="PANTHER" id="PTHR23507">
    <property type="entry name" value="ZGC:174356"/>
    <property type="match status" value="1"/>
</dbReference>
<evidence type="ECO:0000256" key="2">
    <source>
        <dbReference type="ARBA" id="ARBA00022692"/>
    </source>
</evidence>
<dbReference type="SUPFAM" id="SSF103473">
    <property type="entry name" value="MFS general substrate transporter"/>
    <property type="match status" value="1"/>
</dbReference>
<dbReference type="GO" id="GO:0016020">
    <property type="term" value="C:membrane"/>
    <property type="evidence" value="ECO:0007669"/>
    <property type="project" value="UniProtKB-SubCell"/>
</dbReference>
<evidence type="ECO:0000256" key="5">
    <source>
        <dbReference type="SAM" id="MobiDB-lite"/>
    </source>
</evidence>
<name>A0AAV9UXY6_9PEZI</name>
<gene>
    <name evidence="8" type="ORF">TWF696_006528</name>
</gene>
<keyword evidence="2 6" id="KW-0812">Transmembrane</keyword>
<organism evidence="8 9">
    <name type="scientific">Orbilia brochopaga</name>
    <dbReference type="NCBI Taxonomy" id="3140254"/>
    <lineage>
        <taxon>Eukaryota</taxon>
        <taxon>Fungi</taxon>
        <taxon>Dikarya</taxon>
        <taxon>Ascomycota</taxon>
        <taxon>Pezizomycotina</taxon>
        <taxon>Orbiliomycetes</taxon>
        <taxon>Orbiliales</taxon>
        <taxon>Orbiliaceae</taxon>
        <taxon>Orbilia</taxon>
    </lineage>
</organism>
<feature type="transmembrane region" description="Helical" evidence="6">
    <location>
        <begin position="170"/>
        <end position="192"/>
    </location>
</feature>
<feature type="region of interest" description="Disordered" evidence="5">
    <location>
        <begin position="266"/>
        <end position="289"/>
    </location>
</feature>
<dbReference type="InterPro" id="IPR020846">
    <property type="entry name" value="MFS_dom"/>
</dbReference>
<evidence type="ECO:0000256" key="4">
    <source>
        <dbReference type="ARBA" id="ARBA00023136"/>
    </source>
</evidence>
<dbReference type="Gene3D" id="1.20.1250.20">
    <property type="entry name" value="MFS general substrate transporter like domains"/>
    <property type="match status" value="2"/>
</dbReference>
<feature type="compositionally biased region" description="Basic and acidic residues" evidence="5">
    <location>
        <begin position="268"/>
        <end position="277"/>
    </location>
</feature>
<evidence type="ECO:0000256" key="1">
    <source>
        <dbReference type="ARBA" id="ARBA00004141"/>
    </source>
</evidence>